<dbReference type="InterPro" id="IPR008490">
    <property type="entry name" value="Transposase_InsH_N"/>
</dbReference>
<keyword evidence="1" id="KW-0472">Membrane</keyword>
<evidence type="ECO:0000313" key="3">
    <source>
        <dbReference type="EMBL" id="BAI61215.1"/>
    </source>
</evidence>
<dbReference type="AlphaFoldDB" id="D1YXP3"/>
<proteinExistence type="predicted"/>
<dbReference type="EMBL" id="AP011532">
    <property type="protein sequence ID" value="BAI61215.1"/>
    <property type="molecule type" value="Genomic_DNA"/>
</dbReference>
<keyword evidence="1" id="KW-1133">Transmembrane helix</keyword>
<keyword evidence="4" id="KW-1185">Reference proteome</keyword>
<dbReference type="eggNOG" id="arCOG04442">
    <property type="taxonomic scope" value="Archaea"/>
</dbReference>
<reference evidence="3 4" key="2">
    <citation type="journal article" date="2008" name="Int. J. Syst. Evol. Microbiol.">
        <title>Methanocella paludicola gen. nov., sp. nov., a methane-producing archaeon, the first isolate of the lineage 'Rice Cluster I', and proposal of the new archaeal order Methanocellales ord. nov.</title>
        <authorList>
            <person name="Sakai S."/>
            <person name="Imachi H."/>
            <person name="Hanada S."/>
            <person name="Ohashi A."/>
            <person name="Harada H."/>
            <person name="Kamagata Y."/>
        </authorList>
    </citation>
    <scope>NUCLEOTIDE SEQUENCE [LARGE SCALE GENOMIC DNA]</scope>
    <source>
        <strain evidence="4">DSM 17711 / JCM 13418 / NBRC 101707 / SANAE</strain>
    </source>
</reference>
<protein>
    <submittedName>
        <fullName evidence="3">Truncated transposase</fullName>
    </submittedName>
</protein>
<gene>
    <name evidence="3" type="ordered locus">MCP_1143</name>
</gene>
<evidence type="ECO:0000313" key="4">
    <source>
        <dbReference type="Proteomes" id="UP000001882"/>
    </source>
</evidence>
<evidence type="ECO:0000256" key="1">
    <source>
        <dbReference type="SAM" id="Phobius"/>
    </source>
</evidence>
<dbReference type="RefSeq" id="WP_012899894.1">
    <property type="nucleotide sequence ID" value="NC_013665.1"/>
</dbReference>
<keyword evidence="1" id="KW-0812">Transmembrane</keyword>
<dbReference type="InParanoid" id="D1YXP3"/>
<reference evidence="4" key="3">
    <citation type="journal article" date="2011" name="PLoS ONE">
        <title>Genome sequence of a mesophilic hydrogenotrophic methanogen Methanocella paludicola, the first cultivated representative of the order Methanocellales.</title>
        <authorList>
            <person name="Sakai S."/>
            <person name="Takaki Y."/>
            <person name="Shimamura S."/>
            <person name="Sekine M."/>
            <person name="Tajima T."/>
            <person name="Kosugi H."/>
            <person name="Ichikawa N."/>
            <person name="Tasumi E."/>
            <person name="Hiraki A.T."/>
            <person name="Shimizu A."/>
            <person name="Kato Y."/>
            <person name="Nishiko R."/>
            <person name="Mori K."/>
            <person name="Fujita N."/>
            <person name="Imachi H."/>
            <person name="Takai K."/>
        </authorList>
    </citation>
    <scope>NUCLEOTIDE SEQUENCE [LARGE SCALE GENOMIC DNA]</scope>
    <source>
        <strain evidence="4">DSM 17711 / JCM 13418 / NBRC 101707 / SANAE</strain>
    </source>
</reference>
<sequence>MTSKNGLLITHSCLDCQIRILSDVHIEVLDSFDWQCLVFLERYRGVGRPLEYSVIAFLRAFVYMELSGMTSVRKLVRMLARDESVNFFVETSFFSFVTFLFYTNRSIYMLPRGL</sequence>
<name>D1YXP3_METPS</name>
<reference evidence="3 4" key="1">
    <citation type="journal article" date="2007" name="Appl. Environ. Microbiol.">
        <title>Isolation of key methanogens for global methane emission from rice paddy fields: a novel isolate affiliated with the clone cluster rice cluster I.</title>
        <authorList>
            <person name="Sakai S."/>
            <person name="Imachi H."/>
            <person name="Sekiguchi Y."/>
            <person name="Ohashi A."/>
            <person name="Harada H."/>
            <person name="Kamagata Y."/>
        </authorList>
    </citation>
    <scope>NUCLEOTIDE SEQUENCE [LARGE SCALE GENOMIC DNA]</scope>
    <source>
        <strain evidence="4">DSM 17711 / JCM 13418 / NBRC 101707 / SANAE</strain>
    </source>
</reference>
<evidence type="ECO:0000259" key="2">
    <source>
        <dbReference type="Pfam" id="PF05598"/>
    </source>
</evidence>
<dbReference type="GeneID" id="88092132"/>
<dbReference type="Proteomes" id="UP000001882">
    <property type="component" value="Chromosome"/>
</dbReference>
<accession>D1YXP3</accession>
<feature type="transmembrane region" description="Helical" evidence="1">
    <location>
        <begin position="84"/>
        <end position="102"/>
    </location>
</feature>
<dbReference type="Pfam" id="PF05598">
    <property type="entry name" value="DUF772"/>
    <property type="match status" value="1"/>
</dbReference>
<feature type="domain" description="Transposase InsH N-terminal" evidence="2">
    <location>
        <begin position="32"/>
        <end position="92"/>
    </location>
</feature>
<dbReference type="KEGG" id="mpd:MCP_1143"/>
<organism evidence="3 4">
    <name type="scientific">Methanocella paludicola (strain DSM 17711 / JCM 13418 / NBRC 101707 / SANAE)</name>
    <dbReference type="NCBI Taxonomy" id="304371"/>
    <lineage>
        <taxon>Archaea</taxon>
        <taxon>Methanobacteriati</taxon>
        <taxon>Methanobacteriota</taxon>
        <taxon>Stenosarchaea group</taxon>
        <taxon>Methanomicrobia</taxon>
        <taxon>Methanocellales</taxon>
        <taxon>Methanocellaceae</taxon>
        <taxon>Methanocella</taxon>
    </lineage>
</organism>